<evidence type="ECO:0000313" key="3">
    <source>
        <dbReference type="EMBL" id="ABW02452.1"/>
    </source>
</evidence>
<dbReference type="Gene3D" id="3.30.470.50">
    <property type="match status" value="1"/>
</dbReference>
<evidence type="ECO:0000259" key="2">
    <source>
        <dbReference type="Pfam" id="PF18361"/>
    </source>
</evidence>
<dbReference type="STRING" id="397948.Cmaq_1629"/>
<keyword evidence="1" id="KW-0175">Coiled coil</keyword>
<dbReference type="AlphaFoldDB" id="A8M9Y1"/>
<organism evidence="3 4">
    <name type="scientific">Caldivirga maquilingensis (strain ATCC 700844 / DSM 13496 / JCM 10307 / IC-167)</name>
    <dbReference type="NCBI Taxonomy" id="397948"/>
    <lineage>
        <taxon>Archaea</taxon>
        <taxon>Thermoproteota</taxon>
        <taxon>Thermoprotei</taxon>
        <taxon>Thermoproteales</taxon>
        <taxon>Thermoproteaceae</taxon>
        <taxon>Caldivirga</taxon>
    </lineage>
</organism>
<dbReference type="Proteomes" id="UP000001137">
    <property type="component" value="Chromosome"/>
</dbReference>
<name>A8M9Y1_CALMQ</name>
<dbReference type="HOGENOM" id="CLU_1387641_0_0_2"/>
<dbReference type="Pfam" id="PF18361">
    <property type="entry name" value="ssDBP_DBD"/>
    <property type="match status" value="1"/>
</dbReference>
<dbReference type="GeneID" id="5708931"/>
<evidence type="ECO:0000313" key="4">
    <source>
        <dbReference type="Proteomes" id="UP000001137"/>
    </source>
</evidence>
<feature type="coiled-coil region" evidence="1">
    <location>
        <begin position="159"/>
        <end position="207"/>
    </location>
</feature>
<proteinExistence type="predicted"/>
<gene>
    <name evidence="3" type="ordered locus">Cmaq_1629</name>
</gene>
<protein>
    <recommendedName>
        <fullName evidence="2">ssDNA-binding protein ThermoDBP domain-containing protein</fullName>
    </recommendedName>
</protein>
<evidence type="ECO:0000256" key="1">
    <source>
        <dbReference type="SAM" id="Coils"/>
    </source>
</evidence>
<dbReference type="EMBL" id="CP000852">
    <property type="protein sequence ID" value="ABW02452.1"/>
    <property type="molecule type" value="Genomic_DNA"/>
</dbReference>
<feature type="domain" description="ssDNA-binding protein ThermoDBP" evidence="2">
    <location>
        <begin position="16"/>
        <end position="152"/>
    </location>
</feature>
<reference evidence="3 4" key="1">
    <citation type="submission" date="2007-10" db="EMBL/GenBank/DDBJ databases">
        <title>Complete sequence of Caldivirga maquilingensis IC-167.</title>
        <authorList>
            <consortium name="US DOE Joint Genome Institute"/>
            <person name="Copeland A."/>
            <person name="Lucas S."/>
            <person name="Lapidus A."/>
            <person name="Barry K."/>
            <person name="Glavina del Rio T."/>
            <person name="Dalin E."/>
            <person name="Tice H."/>
            <person name="Pitluck S."/>
            <person name="Saunders E."/>
            <person name="Brettin T."/>
            <person name="Bruce D."/>
            <person name="Detter J.C."/>
            <person name="Han C."/>
            <person name="Schmutz J."/>
            <person name="Larimer F."/>
            <person name="Land M."/>
            <person name="Hauser L."/>
            <person name="Kyrpides N."/>
            <person name="Ivanova N."/>
            <person name="Biddle J.F."/>
            <person name="Zhang Z."/>
            <person name="Fitz-Gibbon S.T."/>
            <person name="Lowe T.M."/>
            <person name="Saltikov C."/>
            <person name="House C.H."/>
            <person name="Richardson P."/>
        </authorList>
    </citation>
    <scope>NUCLEOTIDE SEQUENCE [LARGE SCALE GENOMIC DNA]</scope>
    <source>
        <strain evidence="4">ATCC 700844 / DSM 13496 / JCM 10307 / IC-167</strain>
    </source>
</reference>
<dbReference type="InterPro" id="IPR033787">
    <property type="entry name" value="ThermoDBP"/>
</dbReference>
<dbReference type="GO" id="GO:0003697">
    <property type="term" value="F:single-stranded DNA binding"/>
    <property type="evidence" value="ECO:0007669"/>
    <property type="project" value="InterPro"/>
</dbReference>
<sequence length="214" mass="24361">MQSEEGEGEEVERESVTSELVTEAGKRIIKIKLSTGKTSAGKLFGKHGRGGRPDFFRIVFGAVANGLRTSLGNEEGEAKFNELRNKSEFKKSLNQVFNNIKDWFFNEAIKQYNIGKGDVFAIITELDLDLETGELKWVREGSQVIYWVRSDKITAPESCGKIEEELRKLKEDYDRLREENIRLKNQNEELNRELASVKARISELMKLLGNQGNS</sequence>
<dbReference type="OrthoDB" id="25176at2157"/>
<keyword evidence="4" id="KW-1185">Reference proteome</keyword>
<dbReference type="KEGG" id="cma:Cmaq_1629"/>
<accession>A8M9Y1</accession>
<dbReference type="RefSeq" id="WP_012186671.1">
    <property type="nucleotide sequence ID" value="NC_009954.1"/>
</dbReference>
<dbReference type="eggNOG" id="arCOG05578">
    <property type="taxonomic scope" value="Archaea"/>
</dbReference>